<dbReference type="Proteomes" id="UP000183832">
    <property type="component" value="Unassembled WGS sequence"/>
</dbReference>
<sequence length="82" mass="9610">MKLTTEKSDEDKQNKKSKGKFQAEKILAKSIEERKDEDILLNSKSRCRSVEKFFITTEFTFIGLNRVKGYCEKIVVEFNKVD</sequence>
<name>A0A1J1IK78_9DIPT</name>
<feature type="compositionally biased region" description="Basic and acidic residues" evidence="1">
    <location>
        <begin position="1"/>
        <end position="14"/>
    </location>
</feature>
<evidence type="ECO:0000256" key="1">
    <source>
        <dbReference type="SAM" id="MobiDB-lite"/>
    </source>
</evidence>
<protein>
    <submittedName>
        <fullName evidence="2">CLUMA_CG013438, isoform A</fullName>
    </submittedName>
</protein>
<organism evidence="2 3">
    <name type="scientific">Clunio marinus</name>
    <dbReference type="NCBI Taxonomy" id="568069"/>
    <lineage>
        <taxon>Eukaryota</taxon>
        <taxon>Metazoa</taxon>
        <taxon>Ecdysozoa</taxon>
        <taxon>Arthropoda</taxon>
        <taxon>Hexapoda</taxon>
        <taxon>Insecta</taxon>
        <taxon>Pterygota</taxon>
        <taxon>Neoptera</taxon>
        <taxon>Endopterygota</taxon>
        <taxon>Diptera</taxon>
        <taxon>Nematocera</taxon>
        <taxon>Chironomoidea</taxon>
        <taxon>Chironomidae</taxon>
        <taxon>Clunio</taxon>
    </lineage>
</organism>
<dbReference type="EMBL" id="CVRI01000054">
    <property type="protein sequence ID" value="CRL00162.1"/>
    <property type="molecule type" value="Genomic_DNA"/>
</dbReference>
<dbReference type="AlphaFoldDB" id="A0A1J1IK78"/>
<feature type="region of interest" description="Disordered" evidence="1">
    <location>
        <begin position="1"/>
        <end position="20"/>
    </location>
</feature>
<evidence type="ECO:0000313" key="3">
    <source>
        <dbReference type="Proteomes" id="UP000183832"/>
    </source>
</evidence>
<reference evidence="2 3" key="1">
    <citation type="submission" date="2015-04" db="EMBL/GenBank/DDBJ databases">
        <authorList>
            <person name="Syromyatnikov M.Y."/>
            <person name="Popov V.N."/>
        </authorList>
    </citation>
    <scope>NUCLEOTIDE SEQUENCE [LARGE SCALE GENOMIC DNA]</scope>
</reference>
<gene>
    <name evidence="2" type="ORF">CLUMA_CG013438</name>
</gene>
<proteinExistence type="predicted"/>
<evidence type="ECO:0000313" key="2">
    <source>
        <dbReference type="EMBL" id="CRL00162.1"/>
    </source>
</evidence>
<keyword evidence="3" id="KW-1185">Reference proteome</keyword>
<accession>A0A1J1IK78</accession>